<dbReference type="GO" id="GO:0003700">
    <property type="term" value="F:DNA-binding transcription factor activity"/>
    <property type="evidence" value="ECO:0007669"/>
    <property type="project" value="InterPro"/>
</dbReference>
<gene>
    <name evidence="2" type="ORF">DWZ50_13035</name>
</gene>
<dbReference type="SUPFAM" id="SSF88659">
    <property type="entry name" value="Sigma3 and sigma4 domains of RNA polymerase sigma factors"/>
    <property type="match status" value="1"/>
</dbReference>
<dbReference type="Proteomes" id="UP000285610">
    <property type="component" value="Unassembled WGS sequence"/>
</dbReference>
<dbReference type="RefSeq" id="WP_118444944.1">
    <property type="nucleotide sequence ID" value="NZ_QRQE01000034.1"/>
</dbReference>
<dbReference type="Pfam" id="PF04545">
    <property type="entry name" value="Sigma70_r4"/>
    <property type="match status" value="1"/>
</dbReference>
<dbReference type="InterPro" id="IPR007630">
    <property type="entry name" value="RNA_pol_sigma70_r4"/>
</dbReference>
<dbReference type="EMBL" id="QRQE01000034">
    <property type="protein sequence ID" value="RHM72982.1"/>
    <property type="molecule type" value="Genomic_DNA"/>
</dbReference>
<dbReference type="InterPro" id="IPR013324">
    <property type="entry name" value="RNA_pol_sigma_r3/r4-like"/>
</dbReference>
<dbReference type="Gene3D" id="1.20.140.160">
    <property type="match status" value="1"/>
</dbReference>
<organism evidence="2 3">
    <name type="scientific">Mediterraneibacter gnavus</name>
    <name type="common">Ruminococcus gnavus</name>
    <dbReference type="NCBI Taxonomy" id="33038"/>
    <lineage>
        <taxon>Bacteria</taxon>
        <taxon>Bacillati</taxon>
        <taxon>Bacillota</taxon>
        <taxon>Clostridia</taxon>
        <taxon>Lachnospirales</taxon>
        <taxon>Lachnospiraceae</taxon>
        <taxon>Mediterraneibacter</taxon>
    </lineage>
</organism>
<dbReference type="GO" id="GO:0006352">
    <property type="term" value="P:DNA-templated transcription initiation"/>
    <property type="evidence" value="ECO:0007669"/>
    <property type="project" value="InterPro"/>
</dbReference>
<evidence type="ECO:0000259" key="1">
    <source>
        <dbReference type="Pfam" id="PF04545"/>
    </source>
</evidence>
<evidence type="ECO:0000313" key="3">
    <source>
        <dbReference type="Proteomes" id="UP000285610"/>
    </source>
</evidence>
<sequence>MIELDKKTLKKYKPNKDRLIRIENQIQELCERESTVVMGKVTGSSADFPYTEVRTSVQMYDPYEEENIRRQIRRKEADRLRILKEQKEVEDYINEIEDPGIKEIFELAFVEGKKQQEVADIIGYTQARVSQIISAQLKDL</sequence>
<name>A0A415S7F5_MEDGN</name>
<comment type="caution">
    <text evidence="2">The sequence shown here is derived from an EMBL/GenBank/DDBJ whole genome shotgun (WGS) entry which is preliminary data.</text>
</comment>
<protein>
    <recommendedName>
        <fullName evidence="1">RNA polymerase sigma-70 region 4 domain-containing protein</fullName>
    </recommendedName>
</protein>
<proteinExistence type="predicted"/>
<evidence type="ECO:0000313" key="2">
    <source>
        <dbReference type="EMBL" id="RHM72982.1"/>
    </source>
</evidence>
<accession>A0A415S7F5</accession>
<reference evidence="2 3" key="1">
    <citation type="submission" date="2018-08" db="EMBL/GenBank/DDBJ databases">
        <title>A genome reference for cultivated species of the human gut microbiota.</title>
        <authorList>
            <person name="Zou Y."/>
            <person name="Xue W."/>
            <person name="Luo G."/>
        </authorList>
    </citation>
    <scope>NUCLEOTIDE SEQUENCE [LARGE SCALE GENOMIC DNA]</scope>
    <source>
        <strain evidence="2 3">AF33-12</strain>
    </source>
</reference>
<feature type="domain" description="RNA polymerase sigma-70 region 4" evidence="1">
    <location>
        <begin position="102"/>
        <end position="135"/>
    </location>
</feature>
<dbReference type="AlphaFoldDB" id="A0A415S7F5"/>